<dbReference type="AlphaFoldDB" id="A0A845U311"/>
<reference evidence="1" key="1">
    <citation type="submission" date="2019-11" db="EMBL/GenBank/DDBJ databases">
        <title>Acidithiobacillus ferrianus sp. nov.: a facultatively anaerobic and extremely acidophilic chemolithoautotroph.</title>
        <authorList>
            <person name="Norris P.R."/>
            <person name="Falagan C."/>
            <person name="Moya-Beltran A."/>
            <person name="Castro M."/>
            <person name="Quatrini R."/>
            <person name="Johnson D.B."/>
        </authorList>
    </citation>
    <scope>NUCLEOTIDE SEQUENCE [LARGE SCALE GENOMIC DNA]</scope>
    <source>
        <strain evidence="1">MG</strain>
    </source>
</reference>
<dbReference type="CDD" id="cd16328">
    <property type="entry name" value="RseA_N"/>
    <property type="match status" value="1"/>
</dbReference>
<organism evidence="1">
    <name type="scientific">Acidithiobacillus ferrianus</name>
    <dbReference type="NCBI Taxonomy" id="2678518"/>
    <lineage>
        <taxon>Bacteria</taxon>
        <taxon>Pseudomonadati</taxon>
        <taxon>Pseudomonadota</taxon>
        <taxon>Acidithiobacillia</taxon>
        <taxon>Acidithiobacillales</taxon>
        <taxon>Acidithiobacillaceae</taxon>
        <taxon>Acidithiobacillus</taxon>
    </lineage>
</organism>
<dbReference type="InterPro" id="IPR005572">
    <property type="entry name" value="Anti-sigma_E_RseA_N"/>
</dbReference>
<name>A0A845U311_9PROT</name>
<accession>A0A845U311</accession>
<gene>
    <name evidence="1" type="ORF">GL267_04925</name>
</gene>
<evidence type="ECO:0008006" key="2">
    <source>
        <dbReference type="Google" id="ProtNLM"/>
    </source>
</evidence>
<sequence length="223" mass="23567">MNDETKKELMAFMEGELSGLRANRLATRLQNERGLREAWESQYRISFLLQNDREGSLLASAGFADRVAREIAGEPNILAPQSAQRRSVAGGFWIKAGSVAAVLMVSVSLVSFLSDHPVSAPSSIAGDASGHYAQTAMLRGFSPRGEVFHLHSVADFMPPSGGMDVLIQRDIQRLWIPGGGNYLAASSQASSPGYPGQAGLENTAATSMAGISTGSIAFPAGNP</sequence>
<comment type="caution">
    <text evidence="1">The sequence shown here is derived from an EMBL/GenBank/DDBJ whole genome shotgun (WGS) entry which is preliminary data.</text>
</comment>
<protein>
    <recommendedName>
        <fullName evidence="2">Anti sigma-E protein RseA N-terminal domain-containing protein</fullName>
    </recommendedName>
</protein>
<dbReference type="GO" id="GO:0016989">
    <property type="term" value="F:sigma factor antagonist activity"/>
    <property type="evidence" value="ECO:0007669"/>
    <property type="project" value="InterPro"/>
</dbReference>
<evidence type="ECO:0000313" key="1">
    <source>
        <dbReference type="EMBL" id="NDU42012.1"/>
    </source>
</evidence>
<dbReference type="EMBL" id="WNJL01000022">
    <property type="protein sequence ID" value="NDU42012.1"/>
    <property type="molecule type" value="Genomic_DNA"/>
</dbReference>
<proteinExistence type="predicted"/>
<dbReference type="RefSeq" id="WP_163097097.1">
    <property type="nucleotide sequence ID" value="NZ_CP127523.1"/>
</dbReference>